<feature type="region of interest" description="Disordered" evidence="1">
    <location>
        <begin position="1166"/>
        <end position="1228"/>
    </location>
</feature>
<feature type="region of interest" description="Disordered" evidence="1">
    <location>
        <begin position="55"/>
        <end position="86"/>
    </location>
</feature>
<feature type="region of interest" description="Disordered" evidence="1">
    <location>
        <begin position="774"/>
        <end position="829"/>
    </location>
</feature>
<keyword evidence="3" id="KW-1185">Reference proteome</keyword>
<feature type="compositionally biased region" description="Basic and acidic residues" evidence="1">
    <location>
        <begin position="1057"/>
        <end position="1069"/>
    </location>
</feature>
<dbReference type="EMBL" id="JAWQEG010007550">
    <property type="protein sequence ID" value="KAK3852178.1"/>
    <property type="molecule type" value="Genomic_DNA"/>
</dbReference>
<feature type="region of interest" description="Disordered" evidence="1">
    <location>
        <begin position="1031"/>
        <end position="1098"/>
    </location>
</feature>
<dbReference type="Proteomes" id="UP001286313">
    <property type="component" value="Unassembled WGS sequence"/>
</dbReference>
<evidence type="ECO:0000313" key="3">
    <source>
        <dbReference type="Proteomes" id="UP001286313"/>
    </source>
</evidence>
<feature type="compositionally biased region" description="Polar residues" evidence="1">
    <location>
        <begin position="884"/>
        <end position="893"/>
    </location>
</feature>
<reference evidence="2" key="1">
    <citation type="submission" date="2023-10" db="EMBL/GenBank/DDBJ databases">
        <title>Genome assemblies of two species of porcelain crab, Petrolisthes cinctipes and Petrolisthes manimaculis (Anomura: Porcellanidae).</title>
        <authorList>
            <person name="Angst P."/>
        </authorList>
    </citation>
    <scope>NUCLEOTIDE SEQUENCE</scope>
    <source>
        <strain evidence="2">PB745_01</strain>
        <tissue evidence="2">Gill</tissue>
    </source>
</reference>
<proteinExistence type="predicted"/>
<feature type="region of interest" description="Disordered" evidence="1">
    <location>
        <begin position="959"/>
        <end position="1017"/>
    </location>
</feature>
<comment type="caution">
    <text evidence="2">The sequence shown here is derived from an EMBL/GenBank/DDBJ whole genome shotgun (WGS) entry which is preliminary data.</text>
</comment>
<organism evidence="2 3">
    <name type="scientific">Petrolisthes cinctipes</name>
    <name type="common">Flat porcelain crab</name>
    <dbReference type="NCBI Taxonomy" id="88211"/>
    <lineage>
        <taxon>Eukaryota</taxon>
        <taxon>Metazoa</taxon>
        <taxon>Ecdysozoa</taxon>
        <taxon>Arthropoda</taxon>
        <taxon>Crustacea</taxon>
        <taxon>Multicrustacea</taxon>
        <taxon>Malacostraca</taxon>
        <taxon>Eumalacostraca</taxon>
        <taxon>Eucarida</taxon>
        <taxon>Decapoda</taxon>
        <taxon>Pleocyemata</taxon>
        <taxon>Anomura</taxon>
        <taxon>Galatheoidea</taxon>
        <taxon>Porcellanidae</taxon>
        <taxon>Petrolisthes</taxon>
    </lineage>
</organism>
<evidence type="ECO:0000313" key="2">
    <source>
        <dbReference type="EMBL" id="KAK3852178.1"/>
    </source>
</evidence>
<feature type="compositionally biased region" description="Low complexity" evidence="1">
    <location>
        <begin position="899"/>
        <end position="912"/>
    </location>
</feature>
<feature type="compositionally biased region" description="Basic residues" evidence="1">
    <location>
        <begin position="148"/>
        <end position="183"/>
    </location>
</feature>
<gene>
    <name evidence="2" type="ORF">Pcinc_041221</name>
</gene>
<feature type="compositionally biased region" description="Low complexity" evidence="1">
    <location>
        <begin position="863"/>
        <end position="876"/>
    </location>
</feature>
<feature type="compositionally biased region" description="Polar residues" evidence="1">
    <location>
        <begin position="775"/>
        <end position="787"/>
    </location>
</feature>
<feature type="non-terminal residue" evidence="2">
    <location>
        <position position="1"/>
    </location>
</feature>
<protein>
    <submittedName>
        <fullName evidence="2">Uncharacterized protein</fullName>
    </submittedName>
</protein>
<feature type="compositionally biased region" description="Basic residues" evidence="1">
    <location>
        <begin position="1203"/>
        <end position="1220"/>
    </location>
</feature>
<name>A0AAE1EHZ7_PETCI</name>
<feature type="compositionally biased region" description="Polar residues" evidence="1">
    <location>
        <begin position="1082"/>
        <end position="1092"/>
    </location>
</feature>
<feature type="compositionally biased region" description="Low complexity" evidence="1">
    <location>
        <begin position="184"/>
        <end position="221"/>
    </location>
</feature>
<feature type="compositionally biased region" description="Polar residues" evidence="1">
    <location>
        <begin position="747"/>
        <end position="757"/>
    </location>
</feature>
<feature type="compositionally biased region" description="Polar residues" evidence="1">
    <location>
        <begin position="722"/>
        <end position="731"/>
    </location>
</feature>
<feature type="compositionally biased region" description="Basic and acidic residues" evidence="1">
    <location>
        <begin position="1168"/>
        <end position="1202"/>
    </location>
</feature>
<accession>A0AAE1EHZ7</accession>
<sequence length="1338" mass="148624">SALRRDLLFCQLGSTSLPPIPSLSLDILHTPSTSTPPSLPLSPLQLVASPTIHAPPALGDPLGSALGGLQERGDTTNSGGTRPPRSLASVMMADQTTAIKDTSTQDQKYLNLLERQVRELRARVSACRSCLARPQRKLAMCGGGKAWREHRRRRRLLRRQERLRRRQNRRNKKKQNKTSRRRLTTTAAATSSTTQTTSSTSPTTSSSTTTNPTISTTTTPTTSPPSTSPTISTTTTSTTTTTSSSSSNKDKNPPSYDTLLADVAYSDQRAEQDHHRARETHRMSTDFRRGFNQKISRMDEALMQFTDTQAAFCKELRDNLGARLEKRGQELEALSSQIAALVRTATAQITALEKVASDQMYAGQASIEKTLAMTQAIRDSQLRAIQNYHKQTFLPLAATVATLLTDQASALTAMGVQLITKVEMLQDVYLTYATRQADTMKKMTQEVDMFSAKHSNLVTRSGDHANRLHLTAENFVRELQTRVNNVVKELVMIRVQSQSFVSSTNDTHADIAFSLNKTRGAVEGLSQGLRGRLDNATHLERDFRKVFKRETDQISARVESGVSQALVSNHGSVSQMEEGELDTRVFVGSATAAWNELYLNQEAELRKEADHLTHSLRAHTHHTQNVLGGMRSVAETHEQVLEEQRGNFQRFIRKRQEALDNQCSSISDWAVLMSTELRRRDLDLHRFLSEDLRFASVTVAEEDDDGYLVSRLPDGSLLYQSTPAQQHTRSLPNKKFPPPHRPRAEPTTCQGLSRGGTTNIMTTTYQLEETVYSAGPTTPDLQSSPQQRPHLETTTSTTVTSLIDTHHTQHNQGNTTTRIKNIKGNSTNNNPTTATSLIDTHHTQHNQRNTTTTNSNKHIKGNSTTTPTTTTDTSLTDTHHTKHNMGNTTTTSNKDIKGNSSNNSSINTTTNIPRNMTSSKINIKEKSTTGNIDTIDIVEYSTSTSTTTTTTINDNARNGVEDISKKDNGTDIDTSNFSTDRYSNEDNSTDSDSTRSSEEATTDDDDNDNNTRVSFSNINPPLRLVSLVPDLTDNTTSSEGKGLIPNNNSNGKSNDTTMERQNDGPDNRPRCGSKRCGLRKTLNMSPPLQTYPNDDDEDEGVRNLRRILKEAQATIKRFQIDFEQEGAGKNTSRESGSKWTLLDAKEITSNSTDDDKRLGIDREDCEEKTEVKDKTKKEENVEMTEKVNDKENKTKDKTEGGHKIRHHHGQEGLRRHHHKGRETGDIEQQETTITSIPPLPSPHTFTEIPTLTTPHNNHDITTLSSRYPVTASSSPVHHSFSLSPIPANHYSNPETVAHLGLAPPGNQNTDRHAKQNRVACRNRIRKSCSNTKKKFSNF</sequence>
<feature type="region of interest" description="Disordered" evidence="1">
    <location>
        <begin position="722"/>
        <end position="757"/>
    </location>
</feature>
<feature type="compositionally biased region" description="Basic and acidic residues" evidence="1">
    <location>
        <begin position="959"/>
        <end position="969"/>
    </location>
</feature>
<feature type="region of interest" description="Disordered" evidence="1">
    <location>
        <begin position="140"/>
        <end position="257"/>
    </location>
</feature>
<feature type="compositionally biased region" description="Low complexity" evidence="1">
    <location>
        <begin position="228"/>
        <end position="247"/>
    </location>
</feature>
<feature type="compositionally biased region" description="Polar residues" evidence="1">
    <location>
        <begin position="1032"/>
        <end position="1056"/>
    </location>
</feature>
<feature type="region of interest" description="Disordered" evidence="1">
    <location>
        <begin position="843"/>
        <end position="924"/>
    </location>
</feature>
<feature type="compositionally biased region" description="Polar residues" evidence="1">
    <location>
        <begin position="971"/>
        <end position="981"/>
    </location>
</feature>
<evidence type="ECO:0000256" key="1">
    <source>
        <dbReference type="SAM" id="MobiDB-lite"/>
    </source>
</evidence>